<evidence type="ECO:0000313" key="3">
    <source>
        <dbReference type="EMBL" id="MEH0635023.1"/>
    </source>
</evidence>
<dbReference type="InterPro" id="IPR014044">
    <property type="entry name" value="CAP_dom"/>
</dbReference>
<dbReference type="EMBL" id="JARULZ010000001">
    <property type="protein sequence ID" value="MEH0635023.1"/>
    <property type="molecule type" value="Genomic_DNA"/>
</dbReference>
<feature type="compositionally biased region" description="Low complexity" evidence="1">
    <location>
        <begin position="71"/>
        <end position="83"/>
    </location>
</feature>
<accession>A0ABU8AMX1</accession>
<feature type="compositionally biased region" description="Low complexity" evidence="1">
    <location>
        <begin position="91"/>
        <end position="103"/>
    </location>
</feature>
<reference evidence="3" key="1">
    <citation type="submission" date="2023-04" db="EMBL/GenBank/DDBJ databases">
        <title>Genomic diversity of scab-causing Streptomyces spp. in the province of Quebec, Canada.</title>
        <authorList>
            <person name="Biessy A."/>
            <person name="Cadieux M."/>
            <person name="Ciotola M."/>
            <person name="Filion M."/>
        </authorList>
    </citation>
    <scope>NUCLEOTIDE SEQUENCE</scope>
    <source>
        <strain evidence="3">B21-115</strain>
    </source>
</reference>
<name>A0ABU8AMX1_9ACTN</name>
<feature type="compositionally biased region" description="Low complexity" evidence="1">
    <location>
        <begin position="145"/>
        <end position="164"/>
    </location>
</feature>
<feature type="compositionally biased region" description="Basic and acidic residues" evidence="1">
    <location>
        <begin position="128"/>
        <end position="139"/>
    </location>
</feature>
<evidence type="ECO:0000313" key="4">
    <source>
        <dbReference type="Proteomes" id="UP001310290"/>
    </source>
</evidence>
<dbReference type="PANTHER" id="PTHR31157">
    <property type="entry name" value="SCP DOMAIN-CONTAINING PROTEIN"/>
    <property type="match status" value="1"/>
</dbReference>
<dbReference type="InterPro" id="IPR035940">
    <property type="entry name" value="CAP_sf"/>
</dbReference>
<keyword evidence="4" id="KW-1185">Reference proteome</keyword>
<dbReference type="PANTHER" id="PTHR31157:SF1">
    <property type="entry name" value="SCP DOMAIN-CONTAINING PROTEIN"/>
    <property type="match status" value="1"/>
</dbReference>
<feature type="compositionally biased region" description="Basic residues" evidence="1">
    <location>
        <begin position="1"/>
        <end position="11"/>
    </location>
</feature>
<feature type="domain" description="SCP" evidence="2">
    <location>
        <begin position="168"/>
        <end position="281"/>
    </location>
</feature>
<dbReference type="CDD" id="cd05379">
    <property type="entry name" value="CAP_bacterial"/>
    <property type="match status" value="1"/>
</dbReference>
<feature type="region of interest" description="Disordered" evidence="1">
    <location>
        <begin position="196"/>
        <end position="215"/>
    </location>
</feature>
<evidence type="ECO:0000256" key="1">
    <source>
        <dbReference type="SAM" id="MobiDB-lite"/>
    </source>
</evidence>
<feature type="region of interest" description="Disordered" evidence="1">
    <location>
        <begin position="1"/>
        <end position="27"/>
    </location>
</feature>
<dbReference type="Proteomes" id="UP001310290">
    <property type="component" value="Unassembled WGS sequence"/>
</dbReference>
<dbReference type="RefSeq" id="WP_334658996.1">
    <property type="nucleotide sequence ID" value="NZ_JARULZ010000001.1"/>
</dbReference>
<comment type="caution">
    <text evidence="3">The sequence shown here is derived from an EMBL/GenBank/DDBJ whole genome shotgun (WGS) entry which is preliminary data.</text>
</comment>
<evidence type="ECO:0000259" key="2">
    <source>
        <dbReference type="Pfam" id="PF00188"/>
    </source>
</evidence>
<protein>
    <submittedName>
        <fullName evidence="3">CAP domain-containing protein</fullName>
    </submittedName>
</protein>
<organism evidence="3 4">
    <name type="scientific">Streptomyces bottropensis</name>
    <dbReference type="NCBI Taxonomy" id="42235"/>
    <lineage>
        <taxon>Bacteria</taxon>
        <taxon>Bacillati</taxon>
        <taxon>Actinomycetota</taxon>
        <taxon>Actinomycetes</taxon>
        <taxon>Kitasatosporales</taxon>
        <taxon>Streptomycetaceae</taxon>
        <taxon>Streptomyces</taxon>
    </lineage>
</organism>
<gene>
    <name evidence="3" type="ORF">QBA35_17060</name>
</gene>
<proteinExistence type="predicted"/>
<dbReference type="SUPFAM" id="SSF55797">
    <property type="entry name" value="PR-1-like"/>
    <property type="match status" value="1"/>
</dbReference>
<dbReference type="Gene3D" id="3.40.33.10">
    <property type="entry name" value="CAP"/>
    <property type="match status" value="1"/>
</dbReference>
<feature type="region of interest" description="Disordered" evidence="1">
    <location>
        <begin position="47"/>
        <end position="164"/>
    </location>
</feature>
<dbReference type="Pfam" id="PF00188">
    <property type="entry name" value="CAP"/>
    <property type="match status" value="1"/>
</dbReference>
<sequence>MSSHRRKRKASKAPNASKAGRAGAGRRKAVIAAAVVVAVGAVGTTAVLQAGGDGPGGWRDVASSWWGGQESGPAPDATPSSTPSERERTAVADAPATATPSRTPSKRRSSPTPSASPSKKKTSPPAEKPADTVDKRAEPAKTPNPAKAESTPAPAATSADSGPTDRVLELVNAERAKAGCSPVTVDAKLTKAAQNHSQDMADHTNMSHTGSDGSSMTDRLARVGYAYRSAGENVAAGYGTAASVMDGWMNSPGHKANILNCGFKEIGIGLAGPGNYWTQNFGTPA</sequence>